<keyword evidence="1" id="KW-0393">Immunoglobulin domain</keyword>
<dbReference type="PROSITE" id="PS00290">
    <property type="entry name" value="IG_MHC"/>
    <property type="match status" value="2"/>
</dbReference>
<dbReference type="InterPro" id="IPR003597">
    <property type="entry name" value="Ig_C1-set"/>
</dbReference>
<protein>
    <recommendedName>
        <fullName evidence="2">Ig-like domain-containing protein</fullName>
    </recommendedName>
</protein>
<reference evidence="3" key="1">
    <citation type="submission" date="2025-08" db="UniProtKB">
        <authorList>
            <consortium name="Ensembl"/>
        </authorList>
    </citation>
    <scope>IDENTIFICATION</scope>
</reference>
<dbReference type="Proteomes" id="UP000472266">
    <property type="component" value="Unplaced"/>
</dbReference>
<dbReference type="FunFam" id="2.60.40.10:FF:000998">
    <property type="entry name" value="Immunoglobulin heavy constant epsilon"/>
    <property type="match status" value="1"/>
</dbReference>
<dbReference type="Ensembl" id="ENSSHBT00005019626.1">
    <property type="protein sequence ID" value="ENSSHBP00005016392.1"/>
    <property type="gene ID" value="ENSSHBG00005014251.1"/>
</dbReference>
<proteinExistence type="predicted"/>
<dbReference type="InterPro" id="IPR007110">
    <property type="entry name" value="Ig-like_dom"/>
</dbReference>
<dbReference type="InterPro" id="IPR036179">
    <property type="entry name" value="Ig-like_dom_sf"/>
</dbReference>
<dbReference type="Pfam" id="PF07654">
    <property type="entry name" value="C1-set"/>
    <property type="match status" value="2"/>
</dbReference>
<feature type="domain" description="Ig-like" evidence="2">
    <location>
        <begin position="206"/>
        <end position="324"/>
    </location>
</feature>
<feature type="domain" description="Ig-like" evidence="2">
    <location>
        <begin position="110"/>
        <end position="205"/>
    </location>
</feature>
<name>A0A672UPF0_STRHB</name>
<evidence type="ECO:0000313" key="3">
    <source>
        <dbReference type="Ensembl" id="ENSSHBP00005016392.1"/>
    </source>
</evidence>
<dbReference type="PROSITE" id="PS50835">
    <property type="entry name" value="IG_LIKE"/>
    <property type="match status" value="3"/>
</dbReference>
<evidence type="ECO:0000313" key="4">
    <source>
        <dbReference type="Proteomes" id="UP000472266"/>
    </source>
</evidence>
<dbReference type="InterPro" id="IPR013783">
    <property type="entry name" value="Ig-like_fold"/>
</dbReference>
<dbReference type="InParanoid" id="A0A672UPF0"/>
<dbReference type="FunFam" id="2.60.40.10:FF:000463">
    <property type="entry name" value="Immunoglobulin heavy constant gamma 1"/>
    <property type="match status" value="1"/>
</dbReference>
<accession>A0A672UPF0</accession>
<sequence>QWLKNGLDLQDAAITETLAKGGLSVTNSRLVVTEAEWNSGAIYTCQCGVSVGWWPWSMAPSPYGNHSVGSLWGGGHGQHGLMAPSPYGNHSVRSLWGSGHGQHDLMAPSPSPDESLSEDITVKVTPPLFMDIFKEKAAKLTCRVLNVANVHGLDISWWKDDGTELPTNRSPHVLEANGLFSVVAVANVCTTDWDKGDTFTCRVTHPDMLFPAQATLQKATGEWPPGILGWLSMQESATITCLAKGFNPPDLFIQWLRNGDPIPASDYVTLPPSHLPASKSRLPASYFTYSALTVPGEDWSSGNVFTCLVGHEKIPMQVVQRSVDKASGKPTAVNVSLVLSDVASSCY</sequence>
<keyword evidence="4" id="KW-1185">Reference proteome</keyword>
<dbReference type="InterPro" id="IPR003006">
    <property type="entry name" value="Ig/MHC_CS"/>
</dbReference>
<dbReference type="InterPro" id="IPR050380">
    <property type="entry name" value="Immune_Resp_Modulators"/>
</dbReference>
<dbReference type="FunCoup" id="A0A672UPF0">
    <property type="interactions" value="4"/>
</dbReference>
<dbReference type="PANTHER" id="PTHR23411">
    <property type="entry name" value="TAPASIN"/>
    <property type="match status" value="1"/>
</dbReference>
<reference evidence="3" key="2">
    <citation type="submission" date="2025-09" db="UniProtKB">
        <authorList>
            <consortium name="Ensembl"/>
        </authorList>
    </citation>
    <scope>IDENTIFICATION</scope>
</reference>
<evidence type="ECO:0000256" key="1">
    <source>
        <dbReference type="ARBA" id="ARBA00023319"/>
    </source>
</evidence>
<dbReference type="Gene3D" id="2.60.40.10">
    <property type="entry name" value="Immunoglobulins"/>
    <property type="match status" value="2"/>
</dbReference>
<dbReference type="AlphaFoldDB" id="A0A672UPF0"/>
<dbReference type="SMART" id="SM00407">
    <property type="entry name" value="IGc1"/>
    <property type="match status" value="2"/>
</dbReference>
<dbReference type="SUPFAM" id="SSF48726">
    <property type="entry name" value="Immunoglobulin"/>
    <property type="match status" value="3"/>
</dbReference>
<dbReference type="GeneTree" id="ENSGT00940000161491"/>
<organism evidence="3 4">
    <name type="scientific">Strigops habroptila</name>
    <name type="common">Kakapo</name>
    <dbReference type="NCBI Taxonomy" id="2489341"/>
    <lineage>
        <taxon>Eukaryota</taxon>
        <taxon>Metazoa</taxon>
        <taxon>Chordata</taxon>
        <taxon>Craniata</taxon>
        <taxon>Vertebrata</taxon>
        <taxon>Euteleostomi</taxon>
        <taxon>Archelosauria</taxon>
        <taxon>Archosauria</taxon>
        <taxon>Dinosauria</taxon>
        <taxon>Saurischia</taxon>
        <taxon>Theropoda</taxon>
        <taxon>Coelurosauria</taxon>
        <taxon>Aves</taxon>
        <taxon>Neognathae</taxon>
        <taxon>Neoaves</taxon>
        <taxon>Telluraves</taxon>
        <taxon>Australaves</taxon>
        <taxon>Psittaciformes</taxon>
        <taxon>Psittacidae</taxon>
        <taxon>Strigops</taxon>
    </lineage>
</organism>
<dbReference type="CDD" id="cd05768">
    <property type="entry name" value="IgC1_CH3_IgAGD_CH4_IgAEM"/>
    <property type="match status" value="1"/>
</dbReference>
<evidence type="ECO:0000259" key="2">
    <source>
        <dbReference type="PROSITE" id="PS50835"/>
    </source>
</evidence>
<feature type="domain" description="Ig-like" evidence="2">
    <location>
        <begin position="1"/>
        <end position="46"/>
    </location>
</feature>